<dbReference type="PROSITE" id="PS51257">
    <property type="entry name" value="PROKAR_LIPOPROTEIN"/>
    <property type="match status" value="1"/>
</dbReference>
<feature type="chain" id="PRO_5027013932" evidence="3">
    <location>
        <begin position="20"/>
        <end position="294"/>
    </location>
</feature>
<dbReference type="InterPro" id="IPR005770">
    <property type="entry name" value="PhnD"/>
</dbReference>
<reference evidence="4" key="1">
    <citation type="submission" date="2020-02" db="EMBL/GenBank/DDBJ databases">
        <authorList>
            <person name="Meier V. D."/>
        </authorList>
    </citation>
    <scope>NUCLEOTIDE SEQUENCE</scope>
    <source>
        <strain evidence="4">AVDCRST_MAG03</strain>
    </source>
</reference>
<evidence type="ECO:0000256" key="3">
    <source>
        <dbReference type="SAM" id="SignalP"/>
    </source>
</evidence>
<dbReference type="GO" id="GO:0043190">
    <property type="term" value="C:ATP-binding cassette (ABC) transporter complex"/>
    <property type="evidence" value="ECO:0007669"/>
    <property type="project" value="InterPro"/>
</dbReference>
<gene>
    <name evidence="4" type="ORF">AVDCRST_MAG03-2869</name>
</gene>
<sequence length="294" mass="32059">MIHRFSVLVLVLLATTALAGCGAGGGGGSASGDEPLRVGLIPNENPEEVEAQYQPLEDYLNEELGREVELSVPTTYNAVVEAMVSGELDLAYFGGLTYVQARQRADVHPLFTEVNPRTGTTKYRSVIIVPADSDVQNVEDLEGEDFAFGSVSSTSGSLYPSIMLNQAGLDYRKDLGEVVYTGGHDTTAQAVANGRVAAGGLEDRILYDLQEEGIIEKDSVRVIEESDPIEGYPWVVRDDLSDGDEQALTEAYLNIEDAKLLDLLRAEDYEKVRAGDYDYVEEQARKLDLIAEEQ</sequence>
<dbReference type="EMBL" id="CADCUT010000173">
    <property type="protein sequence ID" value="CAA9425689.1"/>
    <property type="molecule type" value="Genomic_DNA"/>
</dbReference>
<protein>
    <submittedName>
        <fullName evidence="4">ABC transporter, substrate-binding protein (Cluster 12, methionine/phosphonates)</fullName>
    </submittedName>
</protein>
<organism evidence="4">
    <name type="scientific">uncultured Rubrobacteraceae bacterium</name>
    <dbReference type="NCBI Taxonomy" id="349277"/>
    <lineage>
        <taxon>Bacteria</taxon>
        <taxon>Bacillati</taxon>
        <taxon>Actinomycetota</taxon>
        <taxon>Rubrobacteria</taxon>
        <taxon>Rubrobacterales</taxon>
        <taxon>Rubrobacteraceae</taxon>
        <taxon>environmental samples</taxon>
    </lineage>
</organism>
<dbReference type="PANTHER" id="PTHR35841">
    <property type="entry name" value="PHOSPHONATES-BINDING PERIPLASMIC PROTEIN"/>
    <property type="match status" value="1"/>
</dbReference>
<dbReference type="PANTHER" id="PTHR35841:SF1">
    <property type="entry name" value="PHOSPHONATES-BINDING PERIPLASMIC PROTEIN"/>
    <property type="match status" value="1"/>
</dbReference>
<evidence type="ECO:0000256" key="2">
    <source>
        <dbReference type="ARBA" id="ARBA00022729"/>
    </source>
</evidence>
<evidence type="ECO:0000313" key="4">
    <source>
        <dbReference type="EMBL" id="CAA9425689.1"/>
    </source>
</evidence>
<dbReference type="GO" id="GO:0055085">
    <property type="term" value="P:transmembrane transport"/>
    <property type="evidence" value="ECO:0007669"/>
    <property type="project" value="InterPro"/>
</dbReference>
<dbReference type="Gene3D" id="3.40.190.10">
    <property type="entry name" value="Periplasmic binding protein-like II"/>
    <property type="match status" value="2"/>
</dbReference>
<dbReference type="AlphaFoldDB" id="A0A6J4PVH7"/>
<feature type="signal peptide" evidence="3">
    <location>
        <begin position="1"/>
        <end position="19"/>
    </location>
</feature>
<comment type="similarity">
    <text evidence="1">Belongs to the phosphate/phosphite/phosphonate binding protein family.</text>
</comment>
<name>A0A6J4PVH7_9ACTN</name>
<accession>A0A6J4PVH7</accession>
<dbReference type="SUPFAM" id="SSF53850">
    <property type="entry name" value="Periplasmic binding protein-like II"/>
    <property type="match status" value="1"/>
</dbReference>
<evidence type="ECO:0000256" key="1">
    <source>
        <dbReference type="ARBA" id="ARBA00007162"/>
    </source>
</evidence>
<dbReference type="NCBIfam" id="TIGR01098">
    <property type="entry name" value="3A0109s03R"/>
    <property type="match status" value="1"/>
</dbReference>
<dbReference type="Pfam" id="PF12974">
    <property type="entry name" value="Phosphonate-bd"/>
    <property type="match status" value="1"/>
</dbReference>
<proteinExistence type="inferred from homology"/>
<keyword evidence="2 3" id="KW-0732">Signal</keyword>